<comment type="caution">
    <text evidence="1">The sequence shown here is derived from an EMBL/GenBank/DDBJ whole genome shotgun (WGS) entry which is preliminary data.</text>
</comment>
<gene>
    <name evidence="1" type="ORF">ENV17_08020</name>
</gene>
<dbReference type="SUPFAM" id="SSF52540">
    <property type="entry name" value="P-loop containing nucleoside triphosphate hydrolases"/>
    <property type="match status" value="1"/>
</dbReference>
<dbReference type="InterPro" id="IPR027417">
    <property type="entry name" value="P-loop_NTPase"/>
</dbReference>
<evidence type="ECO:0000313" key="1">
    <source>
        <dbReference type="EMBL" id="HGI44312.1"/>
    </source>
</evidence>
<reference evidence="1" key="1">
    <citation type="journal article" date="2020" name="mSystems">
        <title>Genome- and Community-Level Interaction Insights into Carbon Utilization and Element Cycling Functions of Hydrothermarchaeota in Hydrothermal Sediment.</title>
        <authorList>
            <person name="Zhou Z."/>
            <person name="Liu Y."/>
            <person name="Xu W."/>
            <person name="Pan J."/>
            <person name="Luo Z.H."/>
            <person name="Li M."/>
        </authorList>
    </citation>
    <scope>NUCLEOTIDE SEQUENCE [LARGE SCALE GENOMIC DNA]</scope>
    <source>
        <strain evidence="1">SpSt-735</strain>
    </source>
</reference>
<organism evidence="1">
    <name type="scientific">Thermofilum pendens</name>
    <dbReference type="NCBI Taxonomy" id="2269"/>
    <lineage>
        <taxon>Archaea</taxon>
        <taxon>Thermoproteota</taxon>
        <taxon>Thermoprotei</taxon>
        <taxon>Thermofilales</taxon>
        <taxon>Thermofilaceae</taxon>
        <taxon>Thermofilum</taxon>
    </lineage>
</organism>
<dbReference type="EMBL" id="DTFI01000232">
    <property type="protein sequence ID" value="HGI44312.1"/>
    <property type="molecule type" value="Genomic_DNA"/>
</dbReference>
<dbReference type="AlphaFoldDB" id="A0A7C4FG25"/>
<protein>
    <recommendedName>
        <fullName evidence="2">CobQ/CobB/MinD/ParA nucleotide binding domain-containing protein</fullName>
    </recommendedName>
</protein>
<accession>A0A7C4FG25</accession>
<dbReference type="Gene3D" id="3.40.50.300">
    <property type="entry name" value="P-loop containing nucleotide triphosphate hydrolases"/>
    <property type="match status" value="1"/>
</dbReference>
<evidence type="ECO:0008006" key="2">
    <source>
        <dbReference type="Google" id="ProtNLM"/>
    </source>
</evidence>
<sequence>MIVATFSGSKGGTGKTTLAVSVSVVVSALVSTLLVDASAEGGATAYLLGDAPPPYLREDPERSLRRVEAEGLRVFVAVNRGALTNVEAVARAVEGWAARFEFLMLDIPALTDVDAVERYMPLLRLADTVLVVTEPNPASIEASLYTFGGKRVVVALNSPRPYPKTIVDHYARVISGFCRRTLEKGITADYVLIPYDPAVSRLGPSTFKVLNYTSEQFDSAVMRLASLLLRKK</sequence>
<proteinExistence type="predicted"/>
<name>A0A7C4FG25_THEPE</name>